<evidence type="ECO:0000256" key="2">
    <source>
        <dbReference type="ARBA" id="ARBA00022490"/>
    </source>
</evidence>
<dbReference type="SMART" id="SM00268">
    <property type="entry name" value="ACTIN"/>
    <property type="match status" value="1"/>
</dbReference>
<dbReference type="PROSITE" id="PS00432">
    <property type="entry name" value="ACTINS_2"/>
    <property type="match status" value="1"/>
</dbReference>
<evidence type="ECO:0000256" key="9">
    <source>
        <dbReference type="ARBA" id="ARBA00058335"/>
    </source>
</evidence>
<dbReference type="FunFam" id="3.30.420.40:FF:000188">
    <property type="entry name" value="Actin like 6B"/>
    <property type="match status" value="1"/>
</dbReference>
<dbReference type="EMBL" id="IACF01002403">
    <property type="protein sequence ID" value="LAB68058.1"/>
    <property type="molecule type" value="mRNA"/>
</dbReference>
<reference evidence="12" key="2">
    <citation type="journal article" date="2018" name="Biosci. Biotechnol. Biochem.">
        <title>Polysaccharide hydrolase of the hadal zone amphipods Hirondellea gigas.</title>
        <authorList>
            <person name="Kobayashi H."/>
            <person name="Nagahama T."/>
            <person name="Arai W."/>
            <person name="Sasagawa Y."/>
            <person name="Umeda M."/>
            <person name="Hayashi T."/>
            <person name="Nikaido I."/>
            <person name="Watanabe H."/>
            <person name="Oguri K."/>
            <person name="Kitazato H."/>
            <person name="Fujioka K."/>
            <person name="Kido Y."/>
            <person name="Takami H."/>
        </authorList>
    </citation>
    <scope>NUCLEOTIDE SEQUENCE</scope>
    <source>
        <tissue evidence="12">Whole body</tissue>
    </source>
</reference>
<dbReference type="Gene3D" id="3.90.640.10">
    <property type="entry name" value="Actin, Chain A, domain 4"/>
    <property type="match status" value="1"/>
</dbReference>
<evidence type="ECO:0000313" key="13">
    <source>
        <dbReference type="EMBL" id="LAC21947.1"/>
    </source>
</evidence>
<keyword evidence="7" id="KW-0206">Cytoskeleton</keyword>
<evidence type="ECO:0000256" key="5">
    <source>
        <dbReference type="ARBA" id="ARBA00022990"/>
    </source>
</evidence>
<evidence type="ECO:0000256" key="8">
    <source>
        <dbReference type="ARBA" id="ARBA00038483"/>
    </source>
</evidence>
<dbReference type="InterPro" id="IPR004001">
    <property type="entry name" value="Actin_CS"/>
</dbReference>
<comment type="function">
    <text evidence="9">Component of a multi-subunit complex involved in microtubule based vesicle motility. It is associated with the centrosome.</text>
</comment>
<keyword evidence="6" id="KW-0944">Nitration</keyword>
<comment type="similarity">
    <text evidence="8">Belongs to the actin family. ARP1 subfamily.</text>
</comment>
<dbReference type="InterPro" id="IPR043129">
    <property type="entry name" value="ATPase_NBD"/>
</dbReference>
<dbReference type="PROSITE" id="PS01132">
    <property type="entry name" value="ACTINS_ACT_LIKE"/>
    <property type="match status" value="1"/>
</dbReference>
<dbReference type="PANTHER" id="PTHR11937">
    <property type="entry name" value="ACTIN"/>
    <property type="match status" value="1"/>
</dbReference>
<dbReference type="InterPro" id="IPR020902">
    <property type="entry name" value="Actin/actin-like_CS"/>
</dbReference>
<evidence type="ECO:0000313" key="12">
    <source>
        <dbReference type="EMBL" id="LAB68058.1"/>
    </source>
</evidence>
<keyword evidence="3" id="KW-0547">Nucleotide-binding</keyword>
<comment type="subcellular location">
    <subcellularLocation>
        <location evidence="1">Cytoplasm</location>
        <location evidence="1">Cytoskeleton</location>
    </subcellularLocation>
</comment>
<dbReference type="GO" id="GO:0005524">
    <property type="term" value="F:ATP binding"/>
    <property type="evidence" value="ECO:0007669"/>
    <property type="project" value="UniProtKB-KW"/>
</dbReference>
<dbReference type="Gene3D" id="3.30.420.40">
    <property type="match status" value="2"/>
</dbReference>
<evidence type="ECO:0000256" key="11">
    <source>
        <dbReference type="ARBA" id="ARBA00080407"/>
    </source>
</evidence>
<dbReference type="GO" id="GO:0005856">
    <property type="term" value="C:cytoskeleton"/>
    <property type="evidence" value="ECO:0007669"/>
    <property type="project" value="UniProtKB-SubCell"/>
</dbReference>
<dbReference type="FunFam" id="3.90.640.10:FF:000008">
    <property type="entry name" value="alpha-centractin isoform X1"/>
    <property type="match status" value="1"/>
</dbReference>
<dbReference type="AlphaFoldDB" id="A0A2P2I213"/>
<evidence type="ECO:0000256" key="3">
    <source>
        <dbReference type="ARBA" id="ARBA00022741"/>
    </source>
</evidence>
<dbReference type="Pfam" id="PF00022">
    <property type="entry name" value="Actin"/>
    <property type="match status" value="1"/>
</dbReference>
<evidence type="ECO:0000256" key="4">
    <source>
        <dbReference type="ARBA" id="ARBA00022840"/>
    </source>
</evidence>
<organism evidence="12">
    <name type="scientific">Hirondellea gigas</name>
    <dbReference type="NCBI Taxonomy" id="1518452"/>
    <lineage>
        <taxon>Eukaryota</taxon>
        <taxon>Metazoa</taxon>
        <taxon>Ecdysozoa</taxon>
        <taxon>Arthropoda</taxon>
        <taxon>Crustacea</taxon>
        <taxon>Multicrustacea</taxon>
        <taxon>Malacostraca</taxon>
        <taxon>Eumalacostraca</taxon>
        <taxon>Peracarida</taxon>
        <taxon>Amphipoda</taxon>
        <taxon>Amphilochidea</taxon>
        <taxon>Lysianassida</taxon>
        <taxon>Lysianassidira</taxon>
        <taxon>Lysianassoidea</taxon>
        <taxon>Lysianassidae</taxon>
        <taxon>Hirondellea</taxon>
    </lineage>
</organism>
<keyword evidence="5" id="KW-0007">Acetylation</keyword>
<proteinExistence type="evidence at transcript level"/>
<dbReference type="InterPro" id="IPR004000">
    <property type="entry name" value="Actin"/>
</dbReference>
<evidence type="ECO:0000256" key="6">
    <source>
        <dbReference type="ARBA" id="ARBA00023074"/>
    </source>
</evidence>
<keyword evidence="2" id="KW-0963">Cytoplasm</keyword>
<dbReference type="EMBL" id="IACT01002680">
    <property type="protein sequence ID" value="LAC21947.1"/>
    <property type="molecule type" value="mRNA"/>
</dbReference>
<evidence type="ECO:0000256" key="1">
    <source>
        <dbReference type="ARBA" id="ARBA00004245"/>
    </source>
</evidence>
<name>A0A2P2I213_9CRUS</name>
<protein>
    <recommendedName>
        <fullName evidence="10">Beta-centractin</fullName>
    </recommendedName>
    <alternativeName>
        <fullName evidence="11">Actin-related protein 1B</fullName>
    </alternativeName>
</protein>
<evidence type="ECO:0000256" key="7">
    <source>
        <dbReference type="ARBA" id="ARBA00023212"/>
    </source>
</evidence>
<dbReference type="PRINTS" id="PR00190">
    <property type="entry name" value="ACTIN"/>
</dbReference>
<dbReference type="FunFam" id="3.30.420.40:FF:000205">
    <property type="entry name" value="Actin, alpha skeletal muscle"/>
    <property type="match status" value="1"/>
</dbReference>
<reference evidence="13" key="1">
    <citation type="submission" date="2017-11" db="EMBL/GenBank/DDBJ databases">
        <title>The sensing device of the deep-sea amphipod.</title>
        <authorList>
            <person name="Kobayashi H."/>
            <person name="Nagahama T."/>
            <person name="Arai W."/>
            <person name="Sasagawa Y."/>
            <person name="Umeda M."/>
            <person name="Hayashi T."/>
            <person name="Nikaido I."/>
            <person name="Watanabe H."/>
            <person name="Oguri K."/>
            <person name="Kitazato H."/>
            <person name="Fujioka K."/>
            <person name="Kido Y."/>
            <person name="Takami H."/>
        </authorList>
    </citation>
    <scope>NUCLEOTIDE SEQUENCE</scope>
    <source>
        <tissue evidence="13">Whole body</tissue>
    </source>
</reference>
<keyword evidence="4" id="KW-0067">ATP-binding</keyword>
<sequence length="376" mass="42411">MEPYEVLVNQPVVIDNGSGVIKAGFAGDQVPKCHFPNYIGRTKHVRVMAGALEGDLFVGPKAEEHRGLLSIRYPMEHGIVTDWNDMERIWQYIYSKDQLQTFSEEHPVLLTEAPLNPRRNREKAAELFFETFNVPALFVSMQAVLSLYATGRTTGVVLDSGDGVTHAVPIYEGFALPHSIMRSDIAGRDVTRFLQLLLRKEGLCLNTSAEFEVVRCMKERACYLAACPQREETVDTERLAYTLPDGSTVQIGQARFRAPEVLFRPDLVGCESEGAHETLVHAVHRSDLDLRRLLFQNIVISGGSTLFRGFGDRLLTEVKRVAPKDVKIRISAPAERLYSTWIGGSILASLDTFKRMWISKREYEEEGIRALHRKTF</sequence>
<accession>A0A2P2I213</accession>
<dbReference type="SUPFAM" id="SSF53067">
    <property type="entry name" value="Actin-like ATPase domain"/>
    <property type="match status" value="2"/>
</dbReference>
<evidence type="ECO:0000256" key="10">
    <source>
        <dbReference type="ARBA" id="ARBA00070416"/>
    </source>
</evidence>
<dbReference type="FunFam" id="3.30.420.40:FF:000018">
    <property type="entry name" value="Actin-like protein (Centractin)"/>
    <property type="match status" value="1"/>
</dbReference>
<dbReference type="CDD" id="cd10216">
    <property type="entry name" value="ASKHA_NBD_Arp1"/>
    <property type="match status" value="1"/>
</dbReference>